<evidence type="ECO:0000313" key="1">
    <source>
        <dbReference type="EMBL" id="KAH0214067.1"/>
    </source>
</evidence>
<reference evidence="1" key="2">
    <citation type="submission" date="2021-08" db="EMBL/GenBank/DDBJ databases">
        <authorList>
            <person name="Gostincar C."/>
            <person name="Sun X."/>
            <person name="Song Z."/>
            <person name="Gunde-Cimerman N."/>
        </authorList>
    </citation>
    <scope>NUCLEOTIDE SEQUENCE</scope>
    <source>
        <strain evidence="1">EXF-8016</strain>
    </source>
</reference>
<dbReference type="Proteomes" id="UP000767238">
    <property type="component" value="Unassembled WGS sequence"/>
</dbReference>
<dbReference type="AlphaFoldDB" id="A0A9P8K4T7"/>
<protein>
    <submittedName>
        <fullName evidence="1">Uncharacterized protein</fullName>
    </submittedName>
</protein>
<organism evidence="1 2">
    <name type="scientific">Aureobasidium melanogenum</name>
    <name type="common">Aureobasidium pullulans var. melanogenum</name>
    <dbReference type="NCBI Taxonomy" id="46634"/>
    <lineage>
        <taxon>Eukaryota</taxon>
        <taxon>Fungi</taxon>
        <taxon>Dikarya</taxon>
        <taxon>Ascomycota</taxon>
        <taxon>Pezizomycotina</taxon>
        <taxon>Dothideomycetes</taxon>
        <taxon>Dothideomycetidae</taxon>
        <taxon>Dothideales</taxon>
        <taxon>Saccotheciaceae</taxon>
        <taxon>Aureobasidium</taxon>
    </lineage>
</organism>
<gene>
    <name evidence="1" type="ORF">KCV03_g8603</name>
</gene>
<proteinExistence type="predicted"/>
<comment type="caution">
    <text evidence="1">The sequence shown here is derived from an EMBL/GenBank/DDBJ whole genome shotgun (WGS) entry which is preliminary data.</text>
</comment>
<feature type="non-terminal residue" evidence="1">
    <location>
        <position position="240"/>
    </location>
</feature>
<reference evidence="1" key="1">
    <citation type="journal article" date="2021" name="J Fungi (Basel)">
        <title>Virulence traits and population genomics of the black yeast Aureobasidium melanogenum.</title>
        <authorList>
            <person name="Cernosa A."/>
            <person name="Sun X."/>
            <person name="Gostincar C."/>
            <person name="Fang C."/>
            <person name="Gunde-Cimerman N."/>
            <person name="Song Z."/>
        </authorList>
    </citation>
    <scope>NUCLEOTIDE SEQUENCE</scope>
    <source>
        <strain evidence="1">EXF-8016</strain>
    </source>
</reference>
<sequence>MADAMPLQSIQYSGPFDLPTPPSDQQSASFHARDPNILAIFNAPPTSSINPGEAVRYQWGLREARLRRAREVLATDIRDLAVLPEDIVVPAAILKWMAGFEEWLRNDSDRSDLILQFVELWDEIFTAMREFLIDIHYTNDIDLTGDTMRPYADYEVYVKQTQLLIAAANNDYCTAMTPLDENKLAWWDHRRRLLQKGVTKREGVAWLLQVREEMDELARRYPDAEASLRRPFMMPAIQFG</sequence>
<dbReference type="OrthoDB" id="3863829at2759"/>
<accession>A0A9P8K4T7</accession>
<name>A0A9P8K4T7_AURME</name>
<dbReference type="EMBL" id="JAHFYH010000088">
    <property type="protein sequence ID" value="KAH0214067.1"/>
    <property type="molecule type" value="Genomic_DNA"/>
</dbReference>
<evidence type="ECO:0000313" key="2">
    <source>
        <dbReference type="Proteomes" id="UP000767238"/>
    </source>
</evidence>